<reference evidence="3" key="2">
    <citation type="submission" date="2019-01" db="UniProtKB">
        <authorList>
            <consortium name="EnsemblPlants"/>
        </authorList>
    </citation>
    <scope>IDENTIFICATION</scope>
    <source>
        <strain evidence="3">cv. Heinz 1706</strain>
    </source>
</reference>
<feature type="region of interest" description="Disordered" evidence="1">
    <location>
        <begin position="42"/>
        <end position="111"/>
    </location>
</feature>
<dbReference type="PaxDb" id="4081-Solyc04g012130.1.1"/>
<dbReference type="PANTHER" id="PTHR11439">
    <property type="entry name" value="GAG-POL-RELATED RETROTRANSPOSON"/>
    <property type="match status" value="1"/>
</dbReference>
<evidence type="ECO:0000313" key="4">
    <source>
        <dbReference type="Proteomes" id="UP000004994"/>
    </source>
</evidence>
<dbReference type="STRING" id="4081.A0A3Q7HBH0"/>
<dbReference type="InParanoid" id="A0A3Q7HBH0"/>
<reference evidence="3" key="1">
    <citation type="journal article" date="2012" name="Nature">
        <title>The tomato genome sequence provides insights into fleshy fruit evolution.</title>
        <authorList>
            <consortium name="Tomato Genome Consortium"/>
        </authorList>
    </citation>
    <scope>NUCLEOTIDE SEQUENCE [LARGE SCALE GENOMIC DNA]</scope>
    <source>
        <strain evidence="3">cv. Heinz 1706</strain>
    </source>
</reference>
<dbReference type="InterPro" id="IPR013103">
    <property type="entry name" value="RVT_2"/>
</dbReference>
<feature type="compositionally biased region" description="Basic and acidic residues" evidence="1">
    <location>
        <begin position="101"/>
        <end position="111"/>
    </location>
</feature>
<sequence>MVPLPTINKAYSLLIERESQRIMSQTSHSSNSSDLNALFTAQSSVPKPRKKRGSTGHTYNQGRGRSSNDRRSYPSANNAISDTDHSEFNRVENPRNQGYGRGDRQADSGDYHKGLNALQEQYNQILQILGQSNKQNTTERDSNSHSSANLAQENYPASGNVTALSASIAHTGWIIDSGATNHMTPHSQLLINKHPLPIGAPRSVQLPNGDSIVITYTANTQTYSHLVHDGSSDSQTDGSSSSQTVLWHQRLCHTSSNVLAKTLNLPVTKCSNEDDESSEVAPLFQPNPTTVVHNDVVPAQATPSIRKSQKNTKAPIWLQDYVASAQLQSNRPLYSIDKYIGYDNLSSSYRAFLTSFVYVDDLMITGSDINLIQETKTTLQENFKMKDLGNLRYFLGIEFARSQEGIVMHQRKYSLEIISEAGLSAAKPAATPLDPYVQLTTKEYDEINGMNKDDMLLTEPSVYRRLVGKLLYLNVTRPDIAFATQTLSQFLHQPKQSHLNAALKVVRYIKKEAGLGVLLSSTKSKELQIYCDSDWGSCLHTRRSVTGFMVKLGGSLISWKSKKQATISRSSTEAEYRSMASVVAEVVWLVKLFKELGVEVQTPNEEAFLLRASFPWSPGMHLNKESIISSLNL</sequence>
<feature type="domain" description="Reverse transcriptase Ty1/copia-type" evidence="2">
    <location>
        <begin position="357"/>
        <end position="433"/>
    </location>
</feature>
<feature type="compositionally biased region" description="Polar residues" evidence="1">
    <location>
        <begin position="144"/>
        <end position="154"/>
    </location>
</feature>
<proteinExistence type="predicted"/>
<organism evidence="3">
    <name type="scientific">Solanum lycopersicum</name>
    <name type="common">Tomato</name>
    <name type="synonym">Lycopersicon esculentum</name>
    <dbReference type="NCBI Taxonomy" id="4081"/>
    <lineage>
        <taxon>Eukaryota</taxon>
        <taxon>Viridiplantae</taxon>
        <taxon>Streptophyta</taxon>
        <taxon>Embryophyta</taxon>
        <taxon>Tracheophyta</taxon>
        <taxon>Spermatophyta</taxon>
        <taxon>Magnoliopsida</taxon>
        <taxon>eudicotyledons</taxon>
        <taxon>Gunneridae</taxon>
        <taxon>Pentapetalae</taxon>
        <taxon>asterids</taxon>
        <taxon>lamiids</taxon>
        <taxon>Solanales</taxon>
        <taxon>Solanaceae</taxon>
        <taxon>Solanoideae</taxon>
        <taxon>Solaneae</taxon>
        <taxon>Solanum</taxon>
        <taxon>Solanum subgen. Lycopersicon</taxon>
    </lineage>
</organism>
<keyword evidence="4" id="KW-1185">Reference proteome</keyword>
<dbReference type="CDD" id="cd09272">
    <property type="entry name" value="RNase_HI_RT_Ty1"/>
    <property type="match status" value="1"/>
</dbReference>
<name>A0A3Q7HBH0_SOLLC</name>
<evidence type="ECO:0000313" key="3">
    <source>
        <dbReference type="EnsemblPlants" id="Solyc07g052805.1.1"/>
    </source>
</evidence>
<protein>
    <recommendedName>
        <fullName evidence="2">Reverse transcriptase Ty1/copia-type domain-containing protein</fullName>
    </recommendedName>
</protein>
<dbReference type="SUPFAM" id="SSF56672">
    <property type="entry name" value="DNA/RNA polymerases"/>
    <property type="match status" value="1"/>
</dbReference>
<accession>A0A3Q7HBH0</accession>
<dbReference type="EnsemblPlants" id="Solyc07g052805.1.1">
    <property type="protein sequence ID" value="Solyc07g052805.1.1"/>
    <property type="gene ID" value="Solyc07g052805.1"/>
</dbReference>
<feature type="compositionally biased region" description="Basic and acidic residues" evidence="1">
    <location>
        <begin position="82"/>
        <end position="93"/>
    </location>
</feature>
<feature type="region of interest" description="Disordered" evidence="1">
    <location>
        <begin position="134"/>
        <end position="154"/>
    </location>
</feature>
<evidence type="ECO:0000256" key="1">
    <source>
        <dbReference type="SAM" id="MobiDB-lite"/>
    </source>
</evidence>
<dbReference type="Proteomes" id="UP000004994">
    <property type="component" value="Chromosome 7"/>
</dbReference>
<dbReference type="Pfam" id="PF07727">
    <property type="entry name" value="RVT_2"/>
    <property type="match status" value="1"/>
</dbReference>
<dbReference type="InterPro" id="IPR043502">
    <property type="entry name" value="DNA/RNA_pol_sf"/>
</dbReference>
<dbReference type="AlphaFoldDB" id="A0A3Q7HBH0"/>
<evidence type="ECO:0000259" key="2">
    <source>
        <dbReference type="Pfam" id="PF07727"/>
    </source>
</evidence>
<dbReference type="Gramene" id="Solyc07g052805.1.1">
    <property type="protein sequence ID" value="Solyc07g052805.1.1"/>
    <property type="gene ID" value="Solyc07g052805.1"/>
</dbReference>
<feature type="compositionally biased region" description="Polar residues" evidence="1">
    <location>
        <begin position="55"/>
        <end position="65"/>
    </location>
</feature>
<dbReference type="PANTHER" id="PTHR11439:SF516">
    <property type="entry name" value="REVERSE TRANSCRIPTASE TY1_COPIA-TYPE DOMAIN-CONTAINING PROTEIN"/>
    <property type="match status" value="1"/>
</dbReference>
<dbReference type="OMA" id="NDYGENC"/>